<sequence length="238" mass="23688">MTWLVTGGSRGIGKAVVDKVAKAGGHVAVLARGPATTPYAVPDLVREIPCDVTSSEDVAAAVARVADELGGPDVVVNCAGAHRGGRVSSLSREAWDEVVATNLTGAFEICRAVVGRLSPGAAIVNVGAVVGFRGFPGDAAYGAAKAGLSGLTQVLAVELAPAQVRVNLVVPGFVETDMTAGLSGPARERILAAIPAGRVGDPEEIADVVVAVAGATYMTGAVVPVDGGLLASFGGLAR</sequence>
<dbReference type="InterPro" id="IPR020904">
    <property type="entry name" value="Sc_DH/Rdtase_CS"/>
</dbReference>
<dbReference type="Proteomes" id="UP001597182">
    <property type="component" value="Unassembled WGS sequence"/>
</dbReference>
<proteinExistence type="inferred from homology"/>
<keyword evidence="5" id="KW-1185">Reference proteome</keyword>
<name>A0ABW3VP35_9PSEU</name>
<comment type="caution">
    <text evidence="4">The sequence shown here is derived from an EMBL/GenBank/DDBJ whole genome shotgun (WGS) entry which is preliminary data.</text>
</comment>
<dbReference type="PRINTS" id="PR00081">
    <property type="entry name" value="GDHRDH"/>
</dbReference>
<dbReference type="EMBL" id="JBHTMB010000232">
    <property type="protein sequence ID" value="MFD1236560.1"/>
    <property type="molecule type" value="Genomic_DNA"/>
</dbReference>
<gene>
    <name evidence="4" type="ORF">ACFQ34_25020</name>
</gene>
<dbReference type="Pfam" id="PF13561">
    <property type="entry name" value="adh_short_C2"/>
    <property type="match status" value="1"/>
</dbReference>
<dbReference type="SUPFAM" id="SSF51735">
    <property type="entry name" value="NAD(P)-binding Rossmann-fold domains"/>
    <property type="match status" value="1"/>
</dbReference>
<evidence type="ECO:0000313" key="4">
    <source>
        <dbReference type="EMBL" id="MFD1236560.1"/>
    </source>
</evidence>
<organism evidence="4 5">
    <name type="scientific">Pseudonocardia benzenivorans</name>
    <dbReference type="NCBI Taxonomy" id="228005"/>
    <lineage>
        <taxon>Bacteria</taxon>
        <taxon>Bacillati</taxon>
        <taxon>Actinomycetota</taxon>
        <taxon>Actinomycetes</taxon>
        <taxon>Pseudonocardiales</taxon>
        <taxon>Pseudonocardiaceae</taxon>
        <taxon>Pseudonocardia</taxon>
    </lineage>
</organism>
<dbReference type="EC" id="1.1.1.-" evidence="4"/>
<feature type="domain" description="Ketoreductase" evidence="3">
    <location>
        <begin position="1"/>
        <end position="174"/>
    </location>
</feature>
<evidence type="ECO:0000313" key="5">
    <source>
        <dbReference type="Proteomes" id="UP001597182"/>
    </source>
</evidence>
<comment type="similarity">
    <text evidence="1">Belongs to the short-chain dehydrogenases/reductases (SDR) family.</text>
</comment>
<keyword evidence="2 4" id="KW-0560">Oxidoreductase</keyword>
<dbReference type="PANTHER" id="PTHR42760:SF133">
    <property type="entry name" value="3-OXOACYL-[ACYL-CARRIER-PROTEIN] REDUCTASE"/>
    <property type="match status" value="1"/>
</dbReference>
<accession>A0ABW3VP35</accession>
<dbReference type="RefSeq" id="WP_013675471.1">
    <property type="nucleotide sequence ID" value="NZ_BAABKS010000081.1"/>
</dbReference>
<dbReference type="InterPro" id="IPR036291">
    <property type="entry name" value="NAD(P)-bd_dom_sf"/>
</dbReference>
<dbReference type="PROSITE" id="PS00061">
    <property type="entry name" value="ADH_SHORT"/>
    <property type="match status" value="1"/>
</dbReference>
<dbReference type="GO" id="GO:0016491">
    <property type="term" value="F:oxidoreductase activity"/>
    <property type="evidence" value="ECO:0007669"/>
    <property type="project" value="UniProtKB-KW"/>
</dbReference>
<evidence type="ECO:0000256" key="1">
    <source>
        <dbReference type="ARBA" id="ARBA00006484"/>
    </source>
</evidence>
<protein>
    <submittedName>
        <fullName evidence="4">SDR family NAD(P)-dependent oxidoreductase</fullName>
        <ecNumber evidence="4">1.1.1.-</ecNumber>
    </submittedName>
</protein>
<evidence type="ECO:0000256" key="2">
    <source>
        <dbReference type="ARBA" id="ARBA00023002"/>
    </source>
</evidence>
<reference evidence="5" key="1">
    <citation type="journal article" date="2019" name="Int. J. Syst. Evol. Microbiol.">
        <title>The Global Catalogue of Microorganisms (GCM) 10K type strain sequencing project: providing services to taxonomists for standard genome sequencing and annotation.</title>
        <authorList>
            <consortium name="The Broad Institute Genomics Platform"/>
            <consortium name="The Broad Institute Genome Sequencing Center for Infectious Disease"/>
            <person name="Wu L."/>
            <person name="Ma J."/>
        </authorList>
    </citation>
    <scope>NUCLEOTIDE SEQUENCE [LARGE SCALE GENOMIC DNA]</scope>
    <source>
        <strain evidence="5">CCUG 49018</strain>
    </source>
</reference>
<dbReference type="Gene3D" id="3.40.50.720">
    <property type="entry name" value="NAD(P)-binding Rossmann-like Domain"/>
    <property type="match status" value="1"/>
</dbReference>
<evidence type="ECO:0000259" key="3">
    <source>
        <dbReference type="SMART" id="SM00822"/>
    </source>
</evidence>
<dbReference type="InterPro" id="IPR002347">
    <property type="entry name" value="SDR_fam"/>
</dbReference>
<dbReference type="PANTHER" id="PTHR42760">
    <property type="entry name" value="SHORT-CHAIN DEHYDROGENASES/REDUCTASES FAMILY MEMBER"/>
    <property type="match status" value="1"/>
</dbReference>
<dbReference type="SMART" id="SM00822">
    <property type="entry name" value="PKS_KR"/>
    <property type="match status" value="1"/>
</dbReference>
<dbReference type="PRINTS" id="PR00080">
    <property type="entry name" value="SDRFAMILY"/>
</dbReference>
<dbReference type="InterPro" id="IPR057326">
    <property type="entry name" value="KR_dom"/>
</dbReference>